<evidence type="ECO:0000313" key="3">
    <source>
        <dbReference type="Proteomes" id="UP000612746"/>
    </source>
</evidence>
<accession>A0A8H7Q7B6</accession>
<feature type="transmembrane region" description="Helical" evidence="1">
    <location>
        <begin position="7"/>
        <end position="31"/>
    </location>
</feature>
<dbReference type="PANTHER" id="PTHR28019">
    <property type="entry name" value="CELL MEMBRANE PROTEIN YLR413W-RELATED"/>
    <property type="match status" value="1"/>
</dbReference>
<organism evidence="2 3">
    <name type="scientific">Umbelopsis vinacea</name>
    <dbReference type="NCBI Taxonomy" id="44442"/>
    <lineage>
        <taxon>Eukaryota</taxon>
        <taxon>Fungi</taxon>
        <taxon>Fungi incertae sedis</taxon>
        <taxon>Mucoromycota</taxon>
        <taxon>Mucoromycotina</taxon>
        <taxon>Umbelopsidomycetes</taxon>
        <taxon>Umbelopsidales</taxon>
        <taxon>Umbelopsidaceae</taxon>
        <taxon>Umbelopsis</taxon>
    </lineage>
</organism>
<gene>
    <name evidence="2" type="ORF">INT44_002676</name>
</gene>
<keyword evidence="1" id="KW-1133">Transmembrane helix</keyword>
<proteinExistence type="predicted"/>
<evidence type="ECO:0000256" key="1">
    <source>
        <dbReference type="SAM" id="Phobius"/>
    </source>
</evidence>
<feature type="transmembrane region" description="Helical" evidence="1">
    <location>
        <begin position="187"/>
        <end position="216"/>
    </location>
</feature>
<evidence type="ECO:0000313" key="2">
    <source>
        <dbReference type="EMBL" id="KAG2186454.1"/>
    </source>
</evidence>
<dbReference type="GO" id="GO:0005886">
    <property type="term" value="C:plasma membrane"/>
    <property type="evidence" value="ECO:0007669"/>
    <property type="project" value="InterPro"/>
</dbReference>
<reference evidence="2" key="1">
    <citation type="submission" date="2020-12" db="EMBL/GenBank/DDBJ databases">
        <title>Metabolic potential, ecology and presence of endohyphal bacteria is reflected in genomic diversity of Mucoromycotina.</title>
        <authorList>
            <person name="Muszewska A."/>
            <person name="Okrasinska A."/>
            <person name="Steczkiewicz K."/>
            <person name="Drgas O."/>
            <person name="Orlowska M."/>
            <person name="Perlinska-Lenart U."/>
            <person name="Aleksandrzak-Piekarczyk T."/>
            <person name="Szatraj K."/>
            <person name="Zielenkiewicz U."/>
            <person name="Pilsyk S."/>
            <person name="Malc E."/>
            <person name="Mieczkowski P."/>
            <person name="Kruszewska J.S."/>
            <person name="Biernat P."/>
            <person name="Pawlowska J."/>
        </authorList>
    </citation>
    <scope>NUCLEOTIDE SEQUENCE</scope>
    <source>
        <strain evidence="2">WA0000051536</strain>
    </source>
</reference>
<keyword evidence="3" id="KW-1185">Reference proteome</keyword>
<dbReference type="InterPro" id="IPR052413">
    <property type="entry name" value="SUR7_domain"/>
</dbReference>
<dbReference type="Pfam" id="PF06687">
    <property type="entry name" value="SUR7"/>
    <property type="match status" value="1"/>
</dbReference>
<dbReference type="GO" id="GO:0031505">
    <property type="term" value="P:fungal-type cell wall organization"/>
    <property type="evidence" value="ECO:0007669"/>
    <property type="project" value="TreeGrafter"/>
</dbReference>
<sequence length="241" mass="26034">MIDFIAAFLNFAAFILSLFALLGDISNIGFFRDIYYSRIDLVTSTNSIINALTGAVGVPNYITVGAFSLCEGMAGKGITYCTPPKLGFDYQLPGLTGDLENLMPSIAHKGITTVQAGLFIPAVCFTFLSLLIALFGHFNRGASLCASFLTFIAFVLTLATFIVEIIANKELKSGVSDLHLSSITVTIGPAVWMTLGAAIALFLATCAYFMACVCGVGRSRRHRNSTEPMREKPRGWFGRRV</sequence>
<dbReference type="Proteomes" id="UP000612746">
    <property type="component" value="Unassembled WGS sequence"/>
</dbReference>
<keyword evidence="1" id="KW-0472">Membrane</keyword>
<dbReference type="OrthoDB" id="2354757at2759"/>
<keyword evidence="1" id="KW-0812">Transmembrane</keyword>
<evidence type="ECO:0008006" key="4">
    <source>
        <dbReference type="Google" id="ProtNLM"/>
    </source>
</evidence>
<dbReference type="InterPro" id="IPR009571">
    <property type="entry name" value="SUR7/Rim9-like_fungi"/>
</dbReference>
<feature type="transmembrane region" description="Helical" evidence="1">
    <location>
        <begin position="118"/>
        <end position="136"/>
    </location>
</feature>
<dbReference type="PANTHER" id="PTHR28019:SF2">
    <property type="entry name" value="CELL MEMBRANE PROTEIN YLR413W-RELATED"/>
    <property type="match status" value="1"/>
</dbReference>
<protein>
    <recommendedName>
        <fullName evidence="4">Pali-domain-containing protein</fullName>
    </recommendedName>
</protein>
<dbReference type="GO" id="GO:0051285">
    <property type="term" value="C:cell cortex of cell tip"/>
    <property type="evidence" value="ECO:0007669"/>
    <property type="project" value="TreeGrafter"/>
</dbReference>
<dbReference type="EMBL" id="JAEPRA010000004">
    <property type="protein sequence ID" value="KAG2186454.1"/>
    <property type="molecule type" value="Genomic_DNA"/>
</dbReference>
<dbReference type="AlphaFoldDB" id="A0A8H7Q7B6"/>
<name>A0A8H7Q7B6_9FUNG</name>
<feature type="transmembrane region" description="Helical" evidence="1">
    <location>
        <begin position="148"/>
        <end position="167"/>
    </location>
</feature>
<comment type="caution">
    <text evidence="2">The sequence shown here is derived from an EMBL/GenBank/DDBJ whole genome shotgun (WGS) entry which is preliminary data.</text>
</comment>